<keyword evidence="1" id="KW-0812">Transmembrane</keyword>
<dbReference type="Proteomes" id="UP000299794">
    <property type="component" value="Unassembled WGS sequence"/>
</dbReference>
<name>A0A4P5ZFL9_PLAAG</name>
<dbReference type="EMBL" id="BJCD01000049">
    <property type="protein sequence ID" value="GDZ94878.1"/>
    <property type="molecule type" value="Genomic_DNA"/>
</dbReference>
<evidence type="ECO:0000256" key="1">
    <source>
        <dbReference type="SAM" id="Phobius"/>
    </source>
</evidence>
<organism evidence="2 3">
    <name type="scientific">Planktothrix agardhii CCAP 1459/11A</name>
    <dbReference type="NCBI Taxonomy" id="282420"/>
    <lineage>
        <taxon>Bacteria</taxon>
        <taxon>Bacillati</taxon>
        <taxon>Cyanobacteriota</taxon>
        <taxon>Cyanophyceae</taxon>
        <taxon>Oscillatoriophycideae</taxon>
        <taxon>Oscillatoriales</taxon>
        <taxon>Microcoleaceae</taxon>
        <taxon>Planktothrix</taxon>
    </lineage>
</organism>
<feature type="transmembrane region" description="Helical" evidence="1">
    <location>
        <begin position="365"/>
        <end position="386"/>
    </location>
</feature>
<dbReference type="RefSeq" id="WP_201799656.1">
    <property type="nucleotide sequence ID" value="NZ_BJCD01000049.1"/>
</dbReference>
<proteinExistence type="predicted"/>
<reference evidence="3" key="1">
    <citation type="submission" date="2019-02" db="EMBL/GenBank/DDBJ databases">
        <title>Draft genome sequence of Planktothrix agardhii NIES-905.</title>
        <authorList>
            <person name="Yamaguchi H."/>
            <person name="Suzuki S."/>
            <person name="Kawachi M."/>
        </authorList>
    </citation>
    <scope>NUCLEOTIDE SEQUENCE [LARGE SCALE GENOMIC DNA]</scope>
    <source>
        <strain evidence="3">CCAP 1459/11A</strain>
    </source>
</reference>
<comment type="caution">
    <text evidence="2">The sequence shown here is derived from an EMBL/GenBank/DDBJ whole genome shotgun (WGS) entry which is preliminary data.</text>
</comment>
<sequence>MKNITFSCFAFHLQQRLDDPPDVPNPQAESLWKSLTFLPFPELENIKSQPDGEVQLTAIPTNFGFKLEGNLQPFLLNDTYCVDITLKPEGENVEVEVAQLSAFQPQVFLKEIKADLGKVLTIHGEQNYWITSKPKLEEAAKWANALCALCADKSFNPQFIDQLELFNCPCFLFEAGDLTIIISLAKPKQLDLEKANDNYESLRDLFWCQKKIVATYQKAKESYQTARELYSKLEKNVPKFYTISNETPEQRLNSLDTMVQEIPQDLLSYNCCLRDLKTHYTTIKTNSDNFKICLNSLLEAGNKLEVWSRLAEKTYPLYLRQIETYLEYLEPGKDLFSDLINTIRARTEIEQAKSNQDLQYHIQSIGVGIAAGAIIASTSGLMMTPWSPPTRDNWIKPVLLHPFIIALAVSTFCSWGAWRLMKWRIESRRKRSLTTTSQKTALKKEGNST</sequence>
<accession>A0A4P5ZFL9</accession>
<keyword evidence="1" id="KW-0472">Membrane</keyword>
<gene>
    <name evidence="2" type="ORF">PA905_28350</name>
</gene>
<keyword evidence="1" id="KW-1133">Transmembrane helix</keyword>
<dbReference type="AlphaFoldDB" id="A0A4P5ZFL9"/>
<protein>
    <submittedName>
        <fullName evidence="2">Uncharacterized protein</fullName>
    </submittedName>
</protein>
<evidence type="ECO:0000313" key="2">
    <source>
        <dbReference type="EMBL" id="GDZ94878.1"/>
    </source>
</evidence>
<feature type="transmembrane region" description="Helical" evidence="1">
    <location>
        <begin position="398"/>
        <end position="421"/>
    </location>
</feature>
<evidence type="ECO:0000313" key="3">
    <source>
        <dbReference type="Proteomes" id="UP000299794"/>
    </source>
</evidence>